<dbReference type="InterPro" id="IPR001478">
    <property type="entry name" value="PDZ"/>
</dbReference>
<keyword evidence="3" id="KW-1185">Reference proteome</keyword>
<evidence type="ECO:0000313" key="2">
    <source>
        <dbReference type="EMBL" id="PIK45475.1"/>
    </source>
</evidence>
<organism evidence="2 3">
    <name type="scientific">Stichopus japonicus</name>
    <name type="common">Sea cucumber</name>
    <dbReference type="NCBI Taxonomy" id="307972"/>
    <lineage>
        <taxon>Eukaryota</taxon>
        <taxon>Metazoa</taxon>
        <taxon>Echinodermata</taxon>
        <taxon>Eleutherozoa</taxon>
        <taxon>Echinozoa</taxon>
        <taxon>Holothuroidea</taxon>
        <taxon>Aspidochirotacea</taxon>
        <taxon>Aspidochirotida</taxon>
        <taxon>Stichopodidae</taxon>
        <taxon>Apostichopus</taxon>
    </lineage>
</organism>
<dbReference type="InterPro" id="IPR036034">
    <property type="entry name" value="PDZ_sf"/>
</dbReference>
<proteinExistence type="predicted"/>
<gene>
    <name evidence="2" type="ORF">BSL78_17669</name>
</gene>
<dbReference type="Proteomes" id="UP000230750">
    <property type="component" value="Unassembled WGS sequence"/>
</dbReference>
<dbReference type="Pfam" id="PF17820">
    <property type="entry name" value="PDZ_6"/>
    <property type="match status" value="1"/>
</dbReference>
<evidence type="ECO:0000259" key="1">
    <source>
        <dbReference type="PROSITE" id="PS50106"/>
    </source>
</evidence>
<dbReference type="PROSITE" id="PS50106">
    <property type="entry name" value="PDZ"/>
    <property type="match status" value="1"/>
</dbReference>
<dbReference type="Gene3D" id="2.30.42.10">
    <property type="match status" value="1"/>
</dbReference>
<feature type="domain" description="PDZ" evidence="1">
    <location>
        <begin position="1"/>
        <end position="58"/>
    </location>
</feature>
<dbReference type="SUPFAM" id="SSF50156">
    <property type="entry name" value="PDZ domain-like"/>
    <property type="match status" value="1"/>
</dbReference>
<sequence>MTCTINPRSKAAHSGSIEVGDVIESINNRPTQNLDLKAVQDIIYNTKETLHIVLAKSSSLIPNGGTTMSSAEVIDTRLPTSVTSNSKFKIFIFNICPIIRQNKNLLANYIPQKASNLLQLPNPVHLHSNIFMGSPQETIHQDV</sequence>
<dbReference type="EMBL" id="MRZV01000712">
    <property type="protein sequence ID" value="PIK45475.1"/>
    <property type="molecule type" value="Genomic_DNA"/>
</dbReference>
<comment type="caution">
    <text evidence="2">The sequence shown here is derived from an EMBL/GenBank/DDBJ whole genome shotgun (WGS) entry which is preliminary data.</text>
</comment>
<dbReference type="AlphaFoldDB" id="A0A2G8KBW5"/>
<name>A0A2G8KBW5_STIJA</name>
<protein>
    <recommendedName>
        <fullName evidence="1">PDZ domain-containing protein</fullName>
    </recommendedName>
</protein>
<accession>A0A2G8KBW5</accession>
<reference evidence="2 3" key="1">
    <citation type="journal article" date="2017" name="PLoS Biol.">
        <title>The sea cucumber genome provides insights into morphological evolution and visceral regeneration.</title>
        <authorList>
            <person name="Zhang X."/>
            <person name="Sun L."/>
            <person name="Yuan J."/>
            <person name="Sun Y."/>
            <person name="Gao Y."/>
            <person name="Zhang L."/>
            <person name="Li S."/>
            <person name="Dai H."/>
            <person name="Hamel J.F."/>
            <person name="Liu C."/>
            <person name="Yu Y."/>
            <person name="Liu S."/>
            <person name="Lin W."/>
            <person name="Guo K."/>
            <person name="Jin S."/>
            <person name="Xu P."/>
            <person name="Storey K.B."/>
            <person name="Huan P."/>
            <person name="Zhang T."/>
            <person name="Zhou Y."/>
            <person name="Zhang J."/>
            <person name="Lin C."/>
            <person name="Li X."/>
            <person name="Xing L."/>
            <person name="Huo D."/>
            <person name="Sun M."/>
            <person name="Wang L."/>
            <person name="Mercier A."/>
            <person name="Li F."/>
            <person name="Yang H."/>
            <person name="Xiang J."/>
        </authorList>
    </citation>
    <scope>NUCLEOTIDE SEQUENCE [LARGE SCALE GENOMIC DNA]</scope>
    <source>
        <strain evidence="2">Shaxun</strain>
        <tissue evidence="2">Muscle</tissue>
    </source>
</reference>
<dbReference type="InterPro" id="IPR041489">
    <property type="entry name" value="PDZ_6"/>
</dbReference>
<dbReference type="OrthoDB" id="44841at2759"/>
<evidence type="ECO:0000313" key="3">
    <source>
        <dbReference type="Proteomes" id="UP000230750"/>
    </source>
</evidence>